<evidence type="ECO:0000313" key="3">
    <source>
        <dbReference type="Proteomes" id="UP001319104"/>
    </source>
</evidence>
<dbReference type="InterPro" id="IPR036291">
    <property type="entry name" value="NAD(P)-bd_dom_sf"/>
</dbReference>
<dbReference type="AlphaFoldDB" id="A0AAP2CHR4"/>
<sequence length="215" mass="23303">MEKVLIIGANGHTGRIIATKLKDAASYIPVAMIRDAGQKDYFEEMGVQTCLGDLEEEFESCYKTVDKVIFVAGSGSSTGKDKTESIDKDGAQKSVDLAKKHGIKKYVMLSSMGAEDPDPDSGMHHYLSAKNLADEHLKKSGVPYAIVRPGALTHKNGTGKIKAAFQLEEQGEIPREDVASVMIHCLDRDYGTGLTFEILSGDQDIPTAIEGLRQV</sequence>
<dbReference type="Proteomes" id="UP001319104">
    <property type="component" value="Unassembled WGS sequence"/>
</dbReference>
<organism evidence="2 3">
    <name type="scientific">Litoribacter ruber</name>
    <dbReference type="NCBI Taxonomy" id="702568"/>
    <lineage>
        <taxon>Bacteria</taxon>
        <taxon>Pseudomonadati</taxon>
        <taxon>Bacteroidota</taxon>
        <taxon>Cytophagia</taxon>
        <taxon>Cytophagales</taxon>
        <taxon>Cyclobacteriaceae</taxon>
        <taxon>Litoribacter</taxon>
    </lineage>
</organism>
<feature type="domain" description="NAD(P)-binding" evidence="1">
    <location>
        <begin position="8"/>
        <end position="188"/>
    </location>
</feature>
<dbReference type="Pfam" id="PF13460">
    <property type="entry name" value="NAD_binding_10"/>
    <property type="match status" value="1"/>
</dbReference>
<dbReference type="CDD" id="cd05243">
    <property type="entry name" value="SDR_a5"/>
    <property type="match status" value="1"/>
</dbReference>
<dbReference type="InterPro" id="IPR016040">
    <property type="entry name" value="NAD(P)-bd_dom"/>
</dbReference>
<evidence type="ECO:0000259" key="1">
    <source>
        <dbReference type="Pfam" id="PF13460"/>
    </source>
</evidence>
<dbReference type="EMBL" id="JAHCMY010000003">
    <property type="protein sequence ID" value="MBS9523959.1"/>
    <property type="molecule type" value="Genomic_DNA"/>
</dbReference>
<dbReference type="PANTHER" id="PTHR15020:SF50">
    <property type="entry name" value="UPF0659 PROTEIN YMR090W"/>
    <property type="match status" value="1"/>
</dbReference>
<keyword evidence="3" id="KW-1185">Reference proteome</keyword>
<name>A0AAP2CHR4_9BACT</name>
<accession>A0AAP2CHR4</accession>
<evidence type="ECO:0000313" key="2">
    <source>
        <dbReference type="EMBL" id="MBS9523959.1"/>
    </source>
</evidence>
<dbReference type="PANTHER" id="PTHR15020">
    <property type="entry name" value="FLAVIN REDUCTASE-RELATED"/>
    <property type="match status" value="1"/>
</dbReference>
<dbReference type="Gene3D" id="3.40.50.720">
    <property type="entry name" value="NAD(P)-binding Rossmann-like Domain"/>
    <property type="match status" value="1"/>
</dbReference>
<comment type="caution">
    <text evidence="2">The sequence shown here is derived from an EMBL/GenBank/DDBJ whole genome shotgun (WGS) entry which is preliminary data.</text>
</comment>
<dbReference type="RefSeq" id="WP_213944826.1">
    <property type="nucleotide sequence ID" value="NZ_JAHCMY010000003.1"/>
</dbReference>
<dbReference type="SUPFAM" id="SSF51735">
    <property type="entry name" value="NAD(P)-binding Rossmann-fold domains"/>
    <property type="match status" value="1"/>
</dbReference>
<protein>
    <submittedName>
        <fullName evidence="2">SDR family oxidoreductase</fullName>
    </submittedName>
</protein>
<reference evidence="2 3" key="1">
    <citation type="submission" date="2021-05" db="EMBL/GenBank/DDBJ databases">
        <authorList>
            <person name="Zhang Z.D."/>
            <person name="Osman G."/>
        </authorList>
    </citation>
    <scope>NUCLEOTIDE SEQUENCE [LARGE SCALE GENOMIC DNA]</scope>
    <source>
        <strain evidence="2 3">KCTC 32217</strain>
    </source>
</reference>
<gene>
    <name evidence="2" type="ORF">KI659_08020</name>
</gene>
<proteinExistence type="predicted"/>